<evidence type="ECO:0008006" key="3">
    <source>
        <dbReference type="Google" id="ProtNLM"/>
    </source>
</evidence>
<evidence type="ECO:0000313" key="1">
    <source>
        <dbReference type="EMBL" id="PJE73985.1"/>
    </source>
</evidence>
<proteinExistence type="predicted"/>
<dbReference type="AlphaFoldDB" id="A0A2M8LBK9"/>
<organism evidence="1 2">
    <name type="scientific">Candidatus Taylorbacteria bacterium CG10_big_fil_rev_8_21_14_0_10_41_48</name>
    <dbReference type="NCBI Taxonomy" id="1975024"/>
    <lineage>
        <taxon>Bacteria</taxon>
        <taxon>Candidatus Tayloriibacteriota</taxon>
    </lineage>
</organism>
<reference evidence="2" key="1">
    <citation type="submission" date="2017-09" db="EMBL/GenBank/DDBJ databases">
        <title>Depth-based differentiation of microbial function through sediment-hosted aquifers and enrichment of novel symbionts in the deep terrestrial subsurface.</title>
        <authorList>
            <person name="Probst A.J."/>
            <person name="Ladd B."/>
            <person name="Jarett J.K."/>
            <person name="Geller-Mcgrath D.E."/>
            <person name="Sieber C.M.K."/>
            <person name="Emerson J.B."/>
            <person name="Anantharaman K."/>
            <person name="Thomas B.C."/>
            <person name="Malmstrom R."/>
            <person name="Stieglmeier M."/>
            <person name="Klingl A."/>
            <person name="Woyke T."/>
            <person name="Ryan C.M."/>
            <person name="Banfield J.F."/>
        </authorList>
    </citation>
    <scope>NUCLEOTIDE SEQUENCE [LARGE SCALE GENOMIC DNA]</scope>
</reference>
<accession>A0A2M8LBK9</accession>
<dbReference type="Proteomes" id="UP000228700">
    <property type="component" value="Unassembled WGS sequence"/>
</dbReference>
<protein>
    <recommendedName>
        <fullName evidence="3">30S ribosomal protein S21</fullName>
    </recommendedName>
</protein>
<name>A0A2M8LBK9_9BACT</name>
<evidence type="ECO:0000313" key="2">
    <source>
        <dbReference type="Proteomes" id="UP000228700"/>
    </source>
</evidence>
<gene>
    <name evidence="1" type="ORF">COV01_02640</name>
</gene>
<comment type="caution">
    <text evidence="1">The sequence shown here is derived from an EMBL/GenBank/DDBJ whole genome shotgun (WGS) entry which is preliminary data.</text>
</comment>
<sequence>MIGYPSMATNVEVARNPNENPMSLLRRFTRRVQGSGVLPRIRKERYHARTLSHYKTKMKTLSKISRREEIAELIKQGKMAPTPERGARR</sequence>
<dbReference type="EMBL" id="PFEQ01000013">
    <property type="protein sequence ID" value="PJE73985.1"/>
    <property type="molecule type" value="Genomic_DNA"/>
</dbReference>